<proteinExistence type="predicted"/>
<evidence type="ECO:0000313" key="2">
    <source>
        <dbReference type="Proteomes" id="UP000190648"/>
    </source>
</evidence>
<dbReference type="Proteomes" id="UP000190648">
    <property type="component" value="Unassembled WGS sequence"/>
</dbReference>
<name>A0A1V4K9H3_PATFA</name>
<accession>A0A1V4K9H3</accession>
<protein>
    <submittedName>
        <fullName evidence="1">Uncharacterized protein</fullName>
    </submittedName>
</protein>
<organism evidence="1 2">
    <name type="scientific">Patagioenas fasciata monilis</name>
    <dbReference type="NCBI Taxonomy" id="372326"/>
    <lineage>
        <taxon>Eukaryota</taxon>
        <taxon>Metazoa</taxon>
        <taxon>Chordata</taxon>
        <taxon>Craniata</taxon>
        <taxon>Vertebrata</taxon>
        <taxon>Euteleostomi</taxon>
        <taxon>Archelosauria</taxon>
        <taxon>Archosauria</taxon>
        <taxon>Dinosauria</taxon>
        <taxon>Saurischia</taxon>
        <taxon>Theropoda</taxon>
        <taxon>Coelurosauria</taxon>
        <taxon>Aves</taxon>
        <taxon>Neognathae</taxon>
        <taxon>Neoaves</taxon>
        <taxon>Columbimorphae</taxon>
        <taxon>Columbiformes</taxon>
        <taxon>Columbidae</taxon>
        <taxon>Patagioenas</taxon>
    </lineage>
</organism>
<dbReference type="EMBL" id="LSYS01004127">
    <property type="protein sequence ID" value="OPJ81035.1"/>
    <property type="molecule type" value="Genomic_DNA"/>
</dbReference>
<dbReference type="AlphaFoldDB" id="A0A1V4K9H3"/>
<keyword evidence="2" id="KW-1185">Reference proteome</keyword>
<sequence>MEKLSVFSIVRTRGRDAAQTWAQPLRSHTPSPHRDPARFGLAWKRFKLVAILAKKAMGCSLSIAAAVLSHYGTSAQAADSCGSAACAK</sequence>
<gene>
    <name evidence="1" type="ORF">AV530_000181</name>
</gene>
<evidence type="ECO:0000313" key="1">
    <source>
        <dbReference type="EMBL" id="OPJ81035.1"/>
    </source>
</evidence>
<reference evidence="1 2" key="1">
    <citation type="submission" date="2016-02" db="EMBL/GenBank/DDBJ databases">
        <title>Band-tailed pigeon sequencing and assembly.</title>
        <authorList>
            <person name="Soares A.E."/>
            <person name="Novak B.J."/>
            <person name="Rice E.S."/>
            <person name="O'Connell B."/>
            <person name="Chang D."/>
            <person name="Weber S."/>
            <person name="Shapiro B."/>
        </authorList>
    </citation>
    <scope>NUCLEOTIDE SEQUENCE [LARGE SCALE GENOMIC DNA]</scope>
    <source>
        <strain evidence="1">BTP2013</strain>
        <tissue evidence="1">Blood</tissue>
    </source>
</reference>
<comment type="caution">
    <text evidence="1">The sequence shown here is derived from an EMBL/GenBank/DDBJ whole genome shotgun (WGS) entry which is preliminary data.</text>
</comment>